<gene>
    <name evidence="1" type="ORF">VPR_039</name>
</gene>
<name>A0A2H5BPZ0_9CAUD</name>
<dbReference type="Proteomes" id="UP000240283">
    <property type="component" value="Segment"/>
</dbReference>
<accession>A0A2H5BPZ0</accession>
<keyword evidence="2" id="KW-1185">Reference proteome</keyword>
<evidence type="ECO:0000313" key="1">
    <source>
        <dbReference type="EMBL" id="AUG88403.1"/>
    </source>
</evidence>
<organism evidence="1 2">
    <name type="scientific">Vibrio phage Vp_R1</name>
    <dbReference type="NCBI Taxonomy" id="2059867"/>
    <lineage>
        <taxon>Viruses</taxon>
        <taxon>Duplodnaviria</taxon>
        <taxon>Heunggongvirae</taxon>
        <taxon>Uroviricota</taxon>
        <taxon>Caudoviricetes</taxon>
        <taxon>Grimontviridae</taxon>
        <taxon>Dalianvirus</taxon>
        <taxon>Dalianvirus R1</taxon>
    </lineage>
</organism>
<proteinExistence type="predicted"/>
<dbReference type="EMBL" id="MG603697">
    <property type="protein sequence ID" value="AUG88403.1"/>
    <property type="molecule type" value="Genomic_DNA"/>
</dbReference>
<protein>
    <submittedName>
        <fullName evidence="1">Uncharacterized protein</fullName>
    </submittedName>
</protein>
<reference evidence="1 2" key="1">
    <citation type="submission" date="2017-12" db="EMBL/GenBank/DDBJ databases">
        <title>Genomic analysis of a novel phage Vp_R1 lytic to Vibrio parahaemolyticus.</title>
        <authorList>
            <person name="Ren H."/>
            <person name="Li Z."/>
        </authorList>
    </citation>
    <scope>NUCLEOTIDE SEQUENCE [LARGE SCALE GENOMIC DNA]</scope>
</reference>
<sequence length="120" mass="14025">MSALVITFGDNDFGCSLMKLGDWVLEQGITKEVIEEMIKRKELNPILTKAFRSMCVLEQNRFDMYVRWESKGETLSEMDNYLNGDYYQITNAKLVEDYTLEWDNSETLIVDLTNKQVHLV</sequence>
<evidence type="ECO:0000313" key="2">
    <source>
        <dbReference type="Proteomes" id="UP000240283"/>
    </source>
</evidence>